<keyword evidence="3" id="KW-1185">Reference proteome</keyword>
<dbReference type="EMBL" id="BMGI01000003">
    <property type="protein sequence ID" value="GGD35618.1"/>
    <property type="molecule type" value="Genomic_DNA"/>
</dbReference>
<accession>A0ABQ1QNV3</accession>
<organism evidence="2 3">
    <name type="scientific">Sinisalibacter lacisalsi</name>
    <dbReference type="NCBI Taxonomy" id="1526570"/>
    <lineage>
        <taxon>Bacteria</taxon>
        <taxon>Pseudomonadati</taxon>
        <taxon>Pseudomonadota</taxon>
        <taxon>Alphaproteobacteria</taxon>
        <taxon>Rhodobacterales</taxon>
        <taxon>Roseobacteraceae</taxon>
        <taxon>Sinisalibacter</taxon>
    </lineage>
</organism>
<protein>
    <submittedName>
        <fullName evidence="2">Uncharacterized protein</fullName>
    </submittedName>
</protein>
<comment type="caution">
    <text evidence="2">The sequence shown here is derived from an EMBL/GenBank/DDBJ whole genome shotgun (WGS) entry which is preliminary data.</text>
</comment>
<reference evidence="3" key="1">
    <citation type="journal article" date="2019" name="Int. J. Syst. Evol. Microbiol.">
        <title>The Global Catalogue of Microorganisms (GCM) 10K type strain sequencing project: providing services to taxonomists for standard genome sequencing and annotation.</title>
        <authorList>
            <consortium name="The Broad Institute Genomics Platform"/>
            <consortium name="The Broad Institute Genome Sequencing Center for Infectious Disease"/>
            <person name="Wu L."/>
            <person name="Ma J."/>
        </authorList>
    </citation>
    <scope>NUCLEOTIDE SEQUENCE [LARGE SCALE GENOMIC DNA]</scope>
    <source>
        <strain evidence="3">CGMCC 1.12922</strain>
    </source>
</reference>
<gene>
    <name evidence="2" type="ORF">GCM10011358_19300</name>
</gene>
<name>A0ABQ1QNV3_9RHOB</name>
<dbReference type="InterPro" id="IPR054235">
    <property type="entry name" value="DUF6962"/>
</dbReference>
<feature type="transmembrane region" description="Helical" evidence="1">
    <location>
        <begin position="31"/>
        <end position="54"/>
    </location>
</feature>
<feature type="transmembrane region" description="Helical" evidence="1">
    <location>
        <begin position="118"/>
        <end position="136"/>
    </location>
</feature>
<sequence length="195" mass="20049">MTERDTTLTDFALAALCAAFAATLLQASGAALLYAGLFAALGAAALFGALWHGWFAGRQQGAGGALWLAVMLAIGLANTALWLIAGRVLDQPGGLFAALAWGQFAVFAAVVLLGTRSFLLTSAFSLPPVLVLIAGHAMQPGAGHRLALAGFVLALVAAGLQARRVGLARFGLGHNALYHLLQALAFTLVFLSVPR</sequence>
<feature type="transmembrane region" description="Helical" evidence="1">
    <location>
        <begin position="142"/>
        <end position="160"/>
    </location>
</feature>
<keyword evidence="1" id="KW-0812">Transmembrane</keyword>
<evidence type="ECO:0000313" key="2">
    <source>
        <dbReference type="EMBL" id="GGD35618.1"/>
    </source>
</evidence>
<dbReference type="Proteomes" id="UP000617355">
    <property type="component" value="Unassembled WGS sequence"/>
</dbReference>
<proteinExistence type="predicted"/>
<keyword evidence="1" id="KW-1133">Transmembrane helix</keyword>
<feature type="transmembrane region" description="Helical" evidence="1">
    <location>
        <begin position="95"/>
        <end position="113"/>
    </location>
</feature>
<feature type="transmembrane region" description="Helical" evidence="1">
    <location>
        <begin position="66"/>
        <end position="89"/>
    </location>
</feature>
<dbReference type="RefSeq" id="WP_188527454.1">
    <property type="nucleotide sequence ID" value="NZ_BMGI01000003.1"/>
</dbReference>
<feature type="transmembrane region" description="Helical" evidence="1">
    <location>
        <begin position="172"/>
        <end position="193"/>
    </location>
</feature>
<evidence type="ECO:0000313" key="3">
    <source>
        <dbReference type="Proteomes" id="UP000617355"/>
    </source>
</evidence>
<evidence type="ECO:0000256" key="1">
    <source>
        <dbReference type="SAM" id="Phobius"/>
    </source>
</evidence>
<dbReference type="Pfam" id="PF22285">
    <property type="entry name" value="DUF6962"/>
    <property type="match status" value="1"/>
</dbReference>
<keyword evidence="1" id="KW-0472">Membrane</keyword>